<sequence>MSTVSVTSEEDSLNLDDETKEQLRKLVSEKQYAEVEVYDLDRNDKHPIQSAVEGRQYSNSTVPLIDGDEDVEYLAKRAYEIAGFKVLRTDTTKSFPGQVEKGRIPHSVVDELGRKVAEHTERFNEDDEEGRFTYASSIFSGRGIPDLFVWNTAPGGDVSQMFFVEVKSERDSLRRSQLRWMMNQGYLKRRVAYVEVKDYE</sequence>
<reference evidence="5 6" key="1">
    <citation type="submission" date="2016-10" db="EMBL/GenBank/DDBJ databases">
        <authorList>
            <person name="de Groot N.N."/>
        </authorList>
    </citation>
    <scope>NUCLEOTIDE SEQUENCE [LARGE SCALE GENOMIC DNA]</scope>
    <source>
        <strain evidence="5 6">DSM 3756</strain>
    </source>
</reference>
<dbReference type="InterPro" id="IPR014883">
    <property type="entry name" value="VRR_NUC"/>
</dbReference>
<evidence type="ECO:0000256" key="2">
    <source>
        <dbReference type="ARBA" id="ARBA00022722"/>
    </source>
</evidence>
<protein>
    <submittedName>
        <fullName evidence="5">VRR-NUC domain-containing protein</fullName>
    </submittedName>
</protein>
<accession>A0A1H3AF87</accession>
<name>A0A1H3AF87_HALVA</name>
<dbReference type="Proteomes" id="UP000182573">
    <property type="component" value="Unassembled WGS sequence"/>
</dbReference>
<dbReference type="Pfam" id="PF08774">
    <property type="entry name" value="VRR_NUC"/>
    <property type="match status" value="1"/>
</dbReference>
<evidence type="ECO:0000256" key="1">
    <source>
        <dbReference type="ARBA" id="ARBA00001946"/>
    </source>
</evidence>
<dbReference type="AlphaFoldDB" id="A0A1H3AF87"/>
<proteinExistence type="predicted"/>
<dbReference type="EMBL" id="FNOF01000024">
    <property type="protein sequence ID" value="SDX27834.1"/>
    <property type="molecule type" value="Genomic_DNA"/>
</dbReference>
<organism evidence="5 6">
    <name type="scientific">Haloarcula vallismortis</name>
    <name type="common">Halobacterium vallismortis</name>
    <dbReference type="NCBI Taxonomy" id="28442"/>
    <lineage>
        <taxon>Archaea</taxon>
        <taxon>Methanobacteriati</taxon>
        <taxon>Methanobacteriota</taxon>
        <taxon>Stenosarchaea group</taxon>
        <taxon>Halobacteria</taxon>
        <taxon>Halobacteriales</taxon>
        <taxon>Haloarculaceae</taxon>
        <taxon>Haloarcula</taxon>
    </lineage>
</organism>
<evidence type="ECO:0000256" key="3">
    <source>
        <dbReference type="ARBA" id="ARBA00022801"/>
    </source>
</evidence>
<dbReference type="GO" id="GO:0003676">
    <property type="term" value="F:nucleic acid binding"/>
    <property type="evidence" value="ECO:0007669"/>
    <property type="project" value="InterPro"/>
</dbReference>
<keyword evidence="2" id="KW-0540">Nuclease</keyword>
<dbReference type="Gene3D" id="3.40.1350.10">
    <property type="match status" value="1"/>
</dbReference>
<gene>
    <name evidence="5" type="ORF">SAMN05443574_12414</name>
</gene>
<evidence type="ECO:0000313" key="5">
    <source>
        <dbReference type="EMBL" id="SDX27834.1"/>
    </source>
</evidence>
<dbReference type="GO" id="GO:0004518">
    <property type="term" value="F:nuclease activity"/>
    <property type="evidence" value="ECO:0007669"/>
    <property type="project" value="UniProtKB-KW"/>
</dbReference>
<evidence type="ECO:0000259" key="4">
    <source>
        <dbReference type="Pfam" id="PF08774"/>
    </source>
</evidence>
<keyword evidence="3" id="KW-0378">Hydrolase</keyword>
<dbReference type="RefSeq" id="WP_004515766.1">
    <property type="nucleotide sequence ID" value="NZ_FNOF01000024.1"/>
</dbReference>
<evidence type="ECO:0000313" key="6">
    <source>
        <dbReference type="Proteomes" id="UP000182573"/>
    </source>
</evidence>
<dbReference type="STRING" id="28442.SAMN05443574_12414"/>
<dbReference type="InterPro" id="IPR011856">
    <property type="entry name" value="tRNA_endonuc-like_dom_sf"/>
</dbReference>
<feature type="domain" description="VRR-NUC" evidence="4">
    <location>
        <begin position="141"/>
        <end position="183"/>
    </location>
</feature>
<comment type="cofactor">
    <cofactor evidence="1">
        <name>Mg(2+)</name>
        <dbReference type="ChEBI" id="CHEBI:18420"/>
    </cofactor>
</comment>
<dbReference type="GO" id="GO:0016788">
    <property type="term" value="F:hydrolase activity, acting on ester bonds"/>
    <property type="evidence" value="ECO:0007669"/>
    <property type="project" value="InterPro"/>
</dbReference>